<feature type="transmembrane region" description="Helical" evidence="10">
    <location>
        <begin position="71"/>
        <end position="89"/>
    </location>
</feature>
<protein>
    <recommendedName>
        <fullName evidence="10">Glycerol-3-phosphate acyltransferase</fullName>
    </recommendedName>
    <alternativeName>
        <fullName evidence="10">Acyl-PO4 G3P acyltransferase</fullName>
    </alternativeName>
    <alternativeName>
        <fullName evidence="10">Acyl-phosphate--glycerol-3-phosphate acyltransferase</fullName>
    </alternativeName>
    <alternativeName>
        <fullName evidence="10">G3P acyltransferase</fullName>
        <shortName evidence="10">GPAT</shortName>
        <ecNumber evidence="10">2.3.1.275</ecNumber>
    </alternativeName>
    <alternativeName>
        <fullName evidence="10">Lysophosphatidic acid synthase</fullName>
        <shortName evidence="10">LPA synthase</shortName>
    </alternativeName>
</protein>
<keyword evidence="3 10" id="KW-0808">Transferase</keyword>
<evidence type="ECO:0000256" key="10">
    <source>
        <dbReference type="HAMAP-Rule" id="MF_01043"/>
    </source>
</evidence>
<reference evidence="11 12" key="1">
    <citation type="journal article" date="2014" name="Appl. Environ. Microbiol.">
        <title>Genomic features of a bumble bee symbiont reflect its host environment.</title>
        <authorList>
            <person name="Martinson V.G."/>
            <person name="Magoc T."/>
            <person name="Koch H."/>
            <person name="Salzberg S.L."/>
            <person name="Moran N.A."/>
        </authorList>
    </citation>
    <scope>NUCLEOTIDE SEQUENCE [LARGE SCALE GENOMIC DNA]</scope>
    <source>
        <strain evidence="11 12">Bimp</strain>
    </source>
</reference>
<keyword evidence="7 10" id="KW-0472">Membrane</keyword>
<feature type="transmembrane region" description="Helical" evidence="10">
    <location>
        <begin position="132"/>
        <end position="151"/>
    </location>
</feature>
<comment type="subcellular location">
    <subcellularLocation>
        <location evidence="10">Cell membrane</location>
        <topology evidence="10">Multi-pass membrane protein</topology>
    </subcellularLocation>
</comment>
<dbReference type="HAMAP" id="MF_01043">
    <property type="entry name" value="PlsY"/>
    <property type="match status" value="1"/>
</dbReference>
<comment type="similarity">
    <text evidence="10">Belongs to the PlsY family.</text>
</comment>
<dbReference type="PANTHER" id="PTHR30309">
    <property type="entry name" value="INNER MEMBRANE PROTEIN YGIH"/>
    <property type="match status" value="1"/>
</dbReference>
<dbReference type="GO" id="GO:0005886">
    <property type="term" value="C:plasma membrane"/>
    <property type="evidence" value="ECO:0007669"/>
    <property type="project" value="UniProtKB-SubCell"/>
</dbReference>
<dbReference type="PANTHER" id="PTHR30309:SF0">
    <property type="entry name" value="GLYCEROL-3-PHOSPHATE ACYLTRANSFERASE-RELATED"/>
    <property type="match status" value="1"/>
</dbReference>
<dbReference type="GO" id="GO:0043772">
    <property type="term" value="F:acyl-phosphate glycerol-3-phosphate acyltransferase activity"/>
    <property type="evidence" value="ECO:0007669"/>
    <property type="project" value="UniProtKB-UniRule"/>
</dbReference>
<evidence type="ECO:0000256" key="2">
    <source>
        <dbReference type="ARBA" id="ARBA00022516"/>
    </source>
</evidence>
<evidence type="ECO:0000313" key="11">
    <source>
        <dbReference type="EMBL" id="TEA27943.1"/>
    </source>
</evidence>
<dbReference type="Pfam" id="PF02660">
    <property type="entry name" value="G3P_acyltransf"/>
    <property type="match status" value="1"/>
</dbReference>
<accession>A0AB94IEM5</accession>
<comment type="catalytic activity">
    <reaction evidence="10">
        <text>an acyl phosphate + sn-glycerol 3-phosphate = a 1-acyl-sn-glycero-3-phosphate + phosphate</text>
        <dbReference type="Rhea" id="RHEA:34075"/>
        <dbReference type="ChEBI" id="CHEBI:43474"/>
        <dbReference type="ChEBI" id="CHEBI:57597"/>
        <dbReference type="ChEBI" id="CHEBI:57970"/>
        <dbReference type="ChEBI" id="CHEBI:59918"/>
        <dbReference type="EC" id="2.3.1.275"/>
    </reaction>
</comment>
<organism evidence="11 12">
    <name type="scientific">Candidatus Schmidhempelia bombi str. Bimp</name>
    <dbReference type="NCBI Taxonomy" id="1387197"/>
    <lineage>
        <taxon>Bacteria</taxon>
        <taxon>Pseudomonadati</taxon>
        <taxon>Pseudomonadota</taxon>
        <taxon>Gammaproteobacteria</taxon>
        <taxon>Orbales</taxon>
        <taxon>Orbaceae</taxon>
        <taxon>Candidatus Schmidhempelia</taxon>
    </lineage>
</organism>
<evidence type="ECO:0000256" key="7">
    <source>
        <dbReference type="ARBA" id="ARBA00023136"/>
    </source>
</evidence>
<comment type="caution">
    <text evidence="11">The sequence shown here is derived from an EMBL/GenBank/DDBJ whole genome shotgun (WGS) entry which is preliminary data.</text>
</comment>
<keyword evidence="11" id="KW-0012">Acyltransferase</keyword>
<keyword evidence="5 10" id="KW-1133">Transmembrane helix</keyword>
<comment type="subunit">
    <text evidence="10">Probably interacts with PlsX.</text>
</comment>
<feature type="transmembrane region" description="Helical" evidence="10">
    <location>
        <begin position="101"/>
        <end position="126"/>
    </location>
</feature>
<proteinExistence type="inferred from homology"/>
<dbReference type="GO" id="GO:0008654">
    <property type="term" value="P:phospholipid biosynthetic process"/>
    <property type="evidence" value="ECO:0007669"/>
    <property type="project" value="UniProtKB-UniRule"/>
</dbReference>
<name>A0AB94IEM5_9GAMM</name>
<keyword evidence="9 10" id="KW-1208">Phospholipid metabolism</keyword>
<dbReference type="SMART" id="SM01207">
    <property type="entry name" value="G3P_acyltransf"/>
    <property type="match status" value="1"/>
</dbReference>
<dbReference type="InterPro" id="IPR003811">
    <property type="entry name" value="G3P_acylTferase_PlsY"/>
</dbReference>
<keyword evidence="4 10" id="KW-0812">Transmembrane</keyword>
<comment type="pathway">
    <text evidence="10">Lipid metabolism; phospholipid metabolism.</text>
</comment>
<comment type="function">
    <text evidence="10">Catalyzes the transfer of an acyl group from acyl-phosphate (acyl-PO(4)) to glycerol-3-phosphate (G3P) to form lysophosphatidic acid (LPA). This enzyme utilizes acyl-phosphate as fatty acyl donor, but not acyl-CoA or acyl-ACP.</text>
</comment>
<keyword evidence="12" id="KW-1185">Reference proteome</keyword>
<evidence type="ECO:0000256" key="4">
    <source>
        <dbReference type="ARBA" id="ARBA00022692"/>
    </source>
</evidence>
<feature type="transmembrane region" description="Helical" evidence="10">
    <location>
        <begin position="6"/>
        <end position="23"/>
    </location>
</feature>
<dbReference type="AlphaFoldDB" id="A0AB94IEM5"/>
<keyword evidence="2 10" id="KW-0444">Lipid biosynthesis</keyword>
<keyword evidence="1 10" id="KW-1003">Cell membrane</keyword>
<keyword evidence="6 10" id="KW-0443">Lipid metabolism</keyword>
<sequence>MIIVAYLFGSLSGAIIVSQIMHLPNPRYHGSQNPGATNMLRISGVIPALIVLIIDMLKGMIPVLISYRMGIAPMFLGFIGIAACLGHMYPCFFKFQGGKGVATAFGTMAAIGWDFAGAFSVTWLLATWLSGYSSIGAIVSFTLAPGYVWLFKPELTLPVSMLSCMILARHIDNIQRLLQGKEYKIGKKP</sequence>
<evidence type="ECO:0000256" key="5">
    <source>
        <dbReference type="ARBA" id="ARBA00022989"/>
    </source>
</evidence>
<evidence type="ECO:0000256" key="3">
    <source>
        <dbReference type="ARBA" id="ARBA00022679"/>
    </source>
</evidence>
<dbReference type="NCBIfam" id="TIGR00023">
    <property type="entry name" value="glycerol-3-phosphate 1-O-acyltransferase PlsY"/>
    <property type="match status" value="1"/>
</dbReference>
<evidence type="ECO:0000313" key="12">
    <source>
        <dbReference type="Proteomes" id="UP000506160"/>
    </source>
</evidence>
<dbReference type="Proteomes" id="UP000506160">
    <property type="component" value="Unassembled WGS sequence"/>
</dbReference>
<feature type="transmembrane region" description="Helical" evidence="10">
    <location>
        <begin position="44"/>
        <end position="65"/>
    </location>
</feature>
<keyword evidence="8 10" id="KW-0594">Phospholipid biosynthesis</keyword>
<evidence type="ECO:0000256" key="9">
    <source>
        <dbReference type="ARBA" id="ARBA00023264"/>
    </source>
</evidence>
<evidence type="ECO:0000256" key="1">
    <source>
        <dbReference type="ARBA" id="ARBA00022475"/>
    </source>
</evidence>
<dbReference type="EC" id="2.3.1.275" evidence="10"/>
<evidence type="ECO:0000256" key="8">
    <source>
        <dbReference type="ARBA" id="ARBA00023209"/>
    </source>
</evidence>
<dbReference type="EMBL" id="AWGA01000012">
    <property type="protein sequence ID" value="TEA27943.1"/>
    <property type="molecule type" value="Genomic_DNA"/>
</dbReference>
<gene>
    <name evidence="10 11" type="primary">plsY</name>
    <name evidence="11" type="ORF">O970_01310</name>
</gene>
<evidence type="ECO:0000256" key="6">
    <source>
        <dbReference type="ARBA" id="ARBA00023098"/>
    </source>
</evidence>